<dbReference type="OrthoDB" id="9892255at2"/>
<evidence type="ECO:0000313" key="1">
    <source>
        <dbReference type="EMBL" id="SDE07784.1"/>
    </source>
</evidence>
<dbReference type="AlphaFoldDB" id="A0A1G6ZYN6"/>
<name>A0A1G6ZYN6_9BACT</name>
<organism evidence="1 2">
    <name type="scientific">Desulfuromonas thiophila</name>
    <dbReference type="NCBI Taxonomy" id="57664"/>
    <lineage>
        <taxon>Bacteria</taxon>
        <taxon>Pseudomonadati</taxon>
        <taxon>Thermodesulfobacteriota</taxon>
        <taxon>Desulfuromonadia</taxon>
        <taxon>Desulfuromonadales</taxon>
        <taxon>Desulfuromonadaceae</taxon>
        <taxon>Desulfuromonas</taxon>
    </lineage>
</organism>
<protein>
    <submittedName>
        <fullName evidence="1">Uncharacterized protein</fullName>
    </submittedName>
</protein>
<dbReference type="RefSeq" id="WP_092076825.1">
    <property type="nucleotide sequence ID" value="NZ_FNAQ01000003.1"/>
</dbReference>
<proteinExistence type="predicted"/>
<sequence>MAFNTGQTFKDMQAAARLAAAPHWDELAAAFDGWLDQQRDNLREIAADWIRDGLSDKVLDDRLEALQQQLVGQLQQGGVADGPQCDRVAQAALTCFWDALMKGL</sequence>
<accession>A0A1G6ZYN6</accession>
<keyword evidence="2" id="KW-1185">Reference proteome</keyword>
<dbReference type="EMBL" id="FNAQ01000003">
    <property type="protein sequence ID" value="SDE07784.1"/>
    <property type="molecule type" value="Genomic_DNA"/>
</dbReference>
<reference evidence="2" key="1">
    <citation type="submission" date="2016-10" db="EMBL/GenBank/DDBJ databases">
        <authorList>
            <person name="Varghese N."/>
            <person name="Submissions S."/>
        </authorList>
    </citation>
    <scope>NUCLEOTIDE SEQUENCE [LARGE SCALE GENOMIC DNA]</scope>
    <source>
        <strain evidence="2">DSM 8987</strain>
    </source>
</reference>
<dbReference type="Proteomes" id="UP000243205">
    <property type="component" value="Unassembled WGS sequence"/>
</dbReference>
<evidence type="ECO:0000313" key="2">
    <source>
        <dbReference type="Proteomes" id="UP000243205"/>
    </source>
</evidence>
<gene>
    <name evidence="1" type="ORF">SAMN05661003_103195</name>
</gene>